<name>A0AAW8B6B1_9GAMM</name>
<dbReference type="GO" id="GO:0005829">
    <property type="term" value="C:cytosol"/>
    <property type="evidence" value="ECO:0007669"/>
    <property type="project" value="TreeGrafter"/>
</dbReference>
<dbReference type="AlphaFoldDB" id="A0AAW8B6B1"/>
<keyword evidence="6 10" id="KW-0378">Hydrolase</keyword>
<gene>
    <name evidence="12" type="primary">nudC</name>
    <name evidence="12" type="ORF">Q8A57_09410</name>
</gene>
<dbReference type="InterPro" id="IPR000086">
    <property type="entry name" value="NUDIX_hydrolase_dom"/>
</dbReference>
<organism evidence="12 13">
    <name type="scientific">Porticoccus litoralis</name>
    <dbReference type="NCBI Taxonomy" id="434086"/>
    <lineage>
        <taxon>Bacteria</taxon>
        <taxon>Pseudomonadati</taxon>
        <taxon>Pseudomonadota</taxon>
        <taxon>Gammaproteobacteria</taxon>
        <taxon>Cellvibrionales</taxon>
        <taxon>Porticoccaceae</taxon>
        <taxon>Porticoccus</taxon>
    </lineage>
</organism>
<dbReference type="Pfam" id="PF00293">
    <property type="entry name" value="NUDIX"/>
    <property type="match status" value="1"/>
</dbReference>
<dbReference type="InterPro" id="IPR020476">
    <property type="entry name" value="Nudix_hydrolase"/>
</dbReference>
<evidence type="ECO:0000313" key="13">
    <source>
        <dbReference type="Proteomes" id="UP001178354"/>
    </source>
</evidence>
<dbReference type="RefSeq" id="WP_305170848.1">
    <property type="nucleotide sequence ID" value="NZ_JAUUUU010000005.1"/>
</dbReference>
<dbReference type="EC" id="3.6.1.22" evidence="4"/>
<accession>A0AAW8B6B1</accession>
<evidence type="ECO:0000256" key="4">
    <source>
        <dbReference type="ARBA" id="ARBA00012381"/>
    </source>
</evidence>
<evidence type="ECO:0000256" key="10">
    <source>
        <dbReference type="RuleBase" id="RU003476"/>
    </source>
</evidence>
<comment type="cofactor">
    <cofactor evidence="2">
        <name>Zn(2+)</name>
        <dbReference type="ChEBI" id="CHEBI:29105"/>
    </cofactor>
</comment>
<comment type="similarity">
    <text evidence="3">Belongs to the Nudix hydrolase family. NudC subfamily.</text>
</comment>
<dbReference type="GO" id="GO:0035529">
    <property type="term" value="F:NADH pyrophosphatase activity"/>
    <property type="evidence" value="ECO:0007669"/>
    <property type="project" value="TreeGrafter"/>
</dbReference>
<evidence type="ECO:0000256" key="5">
    <source>
        <dbReference type="ARBA" id="ARBA00022723"/>
    </source>
</evidence>
<evidence type="ECO:0000256" key="9">
    <source>
        <dbReference type="ARBA" id="ARBA00023679"/>
    </source>
</evidence>
<evidence type="ECO:0000256" key="2">
    <source>
        <dbReference type="ARBA" id="ARBA00001947"/>
    </source>
</evidence>
<feature type="domain" description="Nudix hydrolase" evidence="11">
    <location>
        <begin position="157"/>
        <end position="280"/>
    </location>
</feature>
<dbReference type="NCBIfam" id="NF001299">
    <property type="entry name" value="PRK00241.1"/>
    <property type="match status" value="1"/>
</dbReference>
<dbReference type="PROSITE" id="PS00893">
    <property type="entry name" value="NUDIX_BOX"/>
    <property type="match status" value="1"/>
</dbReference>
<comment type="cofactor">
    <cofactor evidence="1">
        <name>Mg(2+)</name>
        <dbReference type="ChEBI" id="CHEBI:18420"/>
    </cofactor>
</comment>
<dbReference type="InterPro" id="IPR015375">
    <property type="entry name" value="NADH_PPase-like_N"/>
</dbReference>
<keyword evidence="13" id="KW-1185">Reference proteome</keyword>
<proteinExistence type="inferred from homology"/>
<dbReference type="Gene3D" id="3.90.79.20">
    <property type="match status" value="1"/>
</dbReference>
<sequence length="289" mass="31996">MLVDSGSSLTPALMGNSEHHFVPCSSLPEGIHKTPLLIAVNGQQVACATESSGDVFLSEFLAPSLNGTKHLLGVFDGQPCYAVDASTAELPSGMSFVALRSLLGDLDETRFQLAGRACQIVQWDKQHRYCGRCGRATTVIPEDRSRSCGTCEERFYPRLSPCVIVVIRRGEYCLLASSARWEGRYYSALAGFIEPGETVEQALHREVMEEVGIRVSNLTYFASQPWPFPGQLMLGFHADYLRGEIQVDGEEIVAADWWHYRDLPPHPDENTLSGQLIRHFVATCREAES</sequence>
<comment type="caution">
    <text evidence="12">The sequence shown here is derived from an EMBL/GenBank/DDBJ whole genome shotgun (WGS) entry which is preliminary data.</text>
</comment>
<dbReference type="GO" id="GO:0019677">
    <property type="term" value="P:NAD+ catabolic process"/>
    <property type="evidence" value="ECO:0007669"/>
    <property type="project" value="TreeGrafter"/>
</dbReference>
<dbReference type="PANTHER" id="PTHR42904:SF6">
    <property type="entry name" value="NAD-CAPPED RNA HYDROLASE NUDT12"/>
    <property type="match status" value="1"/>
</dbReference>
<evidence type="ECO:0000313" key="12">
    <source>
        <dbReference type="EMBL" id="MDP1521184.1"/>
    </source>
</evidence>
<dbReference type="Pfam" id="PF09296">
    <property type="entry name" value="NUDIX-like"/>
    <property type="match status" value="1"/>
</dbReference>
<evidence type="ECO:0000256" key="3">
    <source>
        <dbReference type="ARBA" id="ARBA00009595"/>
    </source>
</evidence>
<dbReference type="Proteomes" id="UP001178354">
    <property type="component" value="Unassembled WGS sequence"/>
</dbReference>
<evidence type="ECO:0000256" key="8">
    <source>
        <dbReference type="ARBA" id="ARBA00023027"/>
    </source>
</evidence>
<reference evidence="12" key="2">
    <citation type="submission" date="2023-08" db="EMBL/GenBank/DDBJ databases">
        <authorList>
            <person name="Luo J."/>
        </authorList>
    </citation>
    <scope>NUCLEOTIDE SEQUENCE</scope>
    <source>
        <strain evidence="12">DSM 25064</strain>
    </source>
</reference>
<dbReference type="InterPro" id="IPR015376">
    <property type="entry name" value="Znr_NADH_PPase"/>
</dbReference>
<evidence type="ECO:0000256" key="6">
    <source>
        <dbReference type="ARBA" id="ARBA00022801"/>
    </source>
</evidence>
<dbReference type="InterPro" id="IPR020084">
    <property type="entry name" value="NUDIX_hydrolase_CS"/>
</dbReference>
<keyword evidence="8" id="KW-0520">NAD</keyword>
<dbReference type="GO" id="GO:0006742">
    <property type="term" value="P:NADP+ catabolic process"/>
    <property type="evidence" value="ECO:0007669"/>
    <property type="project" value="TreeGrafter"/>
</dbReference>
<comment type="catalytic activity">
    <reaction evidence="9">
        <text>a 5'-end NAD(+)-phospho-ribonucleoside in mRNA + H2O = a 5'-end phospho-adenosine-phospho-ribonucleoside in mRNA + beta-nicotinamide D-ribonucleotide + 2 H(+)</text>
        <dbReference type="Rhea" id="RHEA:60876"/>
        <dbReference type="Rhea" id="RHEA-COMP:15698"/>
        <dbReference type="Rhea" id="RHEA-COMP:15719"/>
        <dbReference type="ChEBI" id="CHEBI:14649"/>
        <dbReference type="ChEBI" id="CHEBI:15377"/>
        <dbReference type="ChEBI" id="CHEBI:15378"/>
        <dbReference type="ChEBI" id="CHEBI:144029"/>
        <dbReference type="ChEBI" id="CHEBI:144051"/>
    </reaction>
    <physiologicalReaction direction="left-to-right" evidence="9">
        <dbReference type="Rhea" id="RHEA:60877"/>
    </physiologicalReaction>
</comment>
<dbReference type="Gene3D" id="3.90.79.10">
    <property type="entry name" value="Nucleoside Triphosphate Pyrophosphohydrolase"/>
    <property type="match status" value="1"/>
</dbReference>
<dbReference type="CDD" id="cd03429">
    <property type="entry name" value="NUDIX_NADH_pyrophosphatase_Nudt13"/>
    <property type="match status" value="1"/>
</dbReference>
<dbReference type="GO" id="GO:0046872">
    <property type="term" value="F:metal ion binding"/>
    <property type="evidence" value="ECO:0007669"/>
    <property type="project" value="UniProtKB-KW"/>
</dbReference>
<keyword evidence="5" id="KW-0479">Metal-binding</keyword>
<dbReference type="InterPro" id="IPR050241">
    <property type="entry name" value="NAD-cap_RNA_hydrolase_NudC"/>
</dbReference>
<dbReference type="InterPro" id="IPR015797">
    <property type="entry name" value="NUDIX_hydrolase-like_dom_sf"/>
</dbReference>
<dbReference type="SUPFAM" id="SSF55811">
    <property type="entry name" value="Nudix"/>
    <property type="match status" value="2"/>
</dbReference>
<dbReference type="InterPro" id="IPR049734">
    <property type="entry name" value="NudC-like_C"/>
</dbReference>
<dbReference type="PRINTS" id="PR00502">
    <property type="entry name" value="NUDIXFAMILY"/>
</dbReference>
<evidence type="ECO:0000256" key="7">
    <source>
        <dbReference type="ARBA" id="ARBA00022842"/>
    </source>
</evidence>
<evidence type="ECO:0000259" key="11">
    <source>
        <dbReference type="PROSITE" id="PS51462"/>
    </source>
</evidence>
<reference evidence="12" key="1">
    <citation type="journal article" date="2010" name="Int. J. Syst. Evol. Microbiol.">
        <title>Porticoccus litoralis gen. nov., sp. nov., a gammaproteobacterium isolated from the Yellow Sea.</title>
        <authorList>
            <person name="Oh H.M."/>
            <person name="Kim H."/>
            <person name="Kim K.M."/>
            <person name="Min G.S."/>
            <person name="Cho J.C."/>
        </authorList>
    </citation>
    <scope>NUCLEOTIDE SEQUENCE</scope>
    <source>
        <strain evidence="12">DSM 25064</strain>
    </source>
</reference>
<dbReference type="Pfam" id="PF09297">
    <property type="entry name" value="Zn_ribbon_NUD"/>
    <property type="match status" value="1"/>
</dbReference>
<evidence type="ECO:0000256" key="1">
    <source>
        <dbReference type="ARBA" id="ARBA00001946"/>
    </source>
</evidence>
<dbReference type="PANTHER" id="PTHR42904">
    <property type="entry name" value="NUDIX HYDROLASE, NUDC SUBFAMILY"/>
    <property type="match status" value="1"/>
</dbReference>
<keyword evidence="7" id="KW-0460">Magnesium</keyword>
<protein>
    <recommendedName>
        <fullName evidence="4">NAD(+) diphosphatase</fullName>
        <ecNumber evidence="4">3.6.1.22</ecNumber>
    </recommendedName>
</protein>
<dbReference type="PROSITE" id="PS51462">
    <property type="entry name" value="NUDIX"/>
    <property type="match status" value="1"/>
</dbReference>
<dbReference type="EMBL" id="JAUUUU010000005">
    <property type="protein sequence ID" value="MDP1521184.1"/>
    <property type="molecule type" value="Genomic_DNA"/>
</dbReference>